<feature type="transmembrane region" description="Helical" evidence="9">
    <location>
        <begin position="115"/>
        <end position="135"/>
    </location>
</feature>
<feature type="transmembrane region" description="Helical" evidence="9">
    <location>
        <begin position="142"/>
        <end position="166"/>
    </location>
</feature>
<dbReference type="EMBL" id="CP098502">
    <property type="protein sequence ID" value="UTI65986.1"/>
    <property type="molecule type" value="Genomic_DNA"/>
</dbReference>
<evidence type="ECO:0000256" key="9">
    <source>
        <dbReference type="SAM" id="Phobius"/>
    </source>
</evidence>
<sequence>MSFGSLALVMAGGLLGPVLAGFPRLTVPLVVGELLAGILIGRTGFGWVDPSRPELAFLGEIGFAVLMLIAGTHLPLRTPGLRGALRSGAVGTVLAAVLAIPVAILLHRVTPLHDTGILVLLLATSSAAIVMPVLADGPEGPAGMALVAVAWVALADVATVIAIPVVLANGHVGRVVLGSVLVLVGATAVYVVVRITDARNWLERAERRSLERGWALRLRLSLVALFALAWLATEYGTSILIAGFGIGAVIALLGEPRSIAQELIGVGEGFLVPVFFVLLGARLDVRALFNDPANLGLLAALLASIVAVHVAVALVTRAGLATGLLTSAQLGVPAAITSLGLSNGSVQPGQGAAIVTAAIGSVGVAAIGAQRLRAGAATDAVGALVPAEVAGAGGGDPGERP</sequence>
<feature type="transmembrane region" description="Helical" evidence="9">
    <location>
        <begin position="55"/>
        <end position="76"/>
    </location>
</feature>
<evidence type="ECO:0000256" key="6">
    <source>
        <dbReference type="ARBA" id="ARBA00022989"/>
    </source>
</evidence>
<keyword evidence="4" id="KW-0050">Antiport</keyword>
<feature type="transmembrane region" description="Helical" evidence="9">
    <location>
        <begin position="172"/>
        <end position="193"/>
    </location>
</feature>
<proteinExistence type="inferred from homology"/>
<evidence type="ECO:0000256" key="3">
    <source>
        <dbReference type="ARBA" id="ARBA00022448"/>
    </source>
</evidence>
<accession>A0ABY5DXW2</accession>
<keyword evidence="8 9" id="KW-0472">Membrane</keyword>
<evidence type="ECO:0000256" key="1">
    <source>
        <dbReference type="ARBA" id="ARBA00004141"/>
    </source>
</evidence>
<name>A0ABY5DXW2_9ACTN</name>
<evidence type="ECO:0000256" key="8">
    <source>
        <dbReference type="ARBA" id="ARBA00023136"/>
    </source>
</evidence>
<gene>
    <name evidence="11" type="ORF">NBH00_07195</name>
</gene>
<evidence type="ECO:0000256" key="2">
    <source>
        <dbReference type="ARBA" id="ARBA00005551"/>
    </source>
</evidence>
<dbReference type="InterPro" id="IPR038770">
    <property type="entry name" value="Na+/solute_symporter_sf"/>
</dbReference>
<evidence type="ECO:0000313" key="12">
    <source>
        <dbReference type="Proteomes" id="UP001056035"/>
    </source>
</evidence>
<evidence type="ECO:0000259" key="10">
    <source>
        <dbReference type="Pfam" id="PF00999"/>
    </source>
</evidence>
<organism evidence="11 12">
    <name type="scientific">Paraconexibacter antarcticus</name>
    <dbReference type="NCBI Taxonomy" id="2949664"/>
    <lineage>
        <taxon>Bacteria</taxon>
        <taxon>Bacillati</taxon>
        <taxon>Actinomycetota</taxon>
        <taxon>Thermoleophilia</taxon>
        <taxon>Solirubrobacterales</taxon>
        <taxon>Paraconexibacteraceae</taxon>
        <taxon>Paraconexibacter</taxon>
    </lineage>
</organism>
<feature type="transmembrane region" description="Helical" evidence="9">
    <location>
        <begin position="88"/>
        <end position="109"/>
    </location>
</feature>
<comment type="similarity">
    <text evidence="2">Belongs to the monovalent cation:proton antiporter 2 (CPA2) transporter (TC 2.A.37) family.</text>
</comment>
<dbReference type="RefSeq" id="WP_254572664.1">
    <property type="nucleotide sequence ID" value="NZ_CP098502.1"/>
</dbReference>
<protein>
    <submittedName>
        <fullName evidence="11">Cation:proton antiporter</fullName>
    </submittedName>
</protein>
<dbReference type="InterPro" id="IPR006153">
    <property type="entry name" value="Cation/H_exchanger_TM"/>
</dbReference>
<keyword evidence="5 9" id="KW-0812">Transmembrane</keyword>
<feature type="transmembrane region" description="Helical" evidence="9">
    <location>
        <begin position="295"/>
        <end position="315"/>
    </location>
</feature>
<keyword evidence="3" id="KW-0813">Transport</keyword>
<dbReference type="PANTHER" id="PTHR43562">
    <property type="entry name" value="NAPA-TYPE SODIUM/HYDROGEN ANTIPORTER"/>
    <property type="match status" value="1"/>
</dbReference>
<reference evidence="11 12" key="1">
    <citation type="submission" date="2022-06" db="EMBL/GenBank/DDBJ databases">
        <title>Paraconexibacter antarcticus.</title>
        <authorList>
            <person name="Kim C.S."/>
        </authorList>
    </citation>
    <scope>NUCLEOTIDE SEQUENCE [LARGE SCALE GENOMIC DNA]</scope>
    <source>
        <strain evidence="11 12">02-257</strain>
    </source>
</reference>
<evidence type="ECO:0000256" key="5">
    <source>
        <dbReference type="ARBA" id="ARBA00022692"/>
    </source>
</evidence>
<evidence type="ECO:0000313" key="11">
    <source>
        <dbReference type="EMBL" id="UTI65986.1"/>
    </source>
</evidence>
<comment type="subcellular location">
    <subcellularLocation>
        <location evidence="1">Membrane</location>
        <topology evidence="1">Multi-pass membrane protein</topology>
    </subcellularLocation>
</comment>
<evidence type="ECO:0000256" key="4">
    <source>
        <dbReference type="ARBA" id="ARBA00022449"/>
    </source>
</evidence>
<dbReference type="Pfam" id="PF00999">
    <property type="entry name" value="Na_H_Exchanger"/>
    <property type="match status" value="1"/>
</dbReference>
<feature type="transmembrane region" description="Helical" evidence="9">
    <location>
        <begin position="263"/>
        <end position="283"/>
    </location>
</feature>
<keyword evidence="7" id="KW-0406">Ion transport</keyword>
<dbReference type="Gene3D" id="1.20.1530.20">
    <property type="match status" value="1"/>
</dbReference>
<dbReference type="PANTHER" id="PTHR43562:SF1">
    <property type="entry name" value="NA(+)_H(+) ANTIPORTER YJBQ-RELATED"/>
    <property type="match status" value="1"/>
</dbReference>
<evidence type="ECO:0000256" key="7">
    <source>
        <dbReference type="ARBA" id="ARBA00023065"/>
    </source>
</evidence>
<keyword evidence="12" id="KW-1185">Reference proteome</keyword>
<dbReference type="Proteomes" id="UP001056035">
    <property type="component" value="Chromosome"/>
</dbReference>
<feature type="domain" description="Cation/H+ exchanger transmembrane" evidence="10">
    <location>
        <begin position="15"/>
        <end position="367"/>
    </location>
</feature>
<keyword evidence="6 9" id="KW-1133">Transmembrane helix</keyword>